<dbReference type="CDD" id="cd12195">
    <property type="entry name" value="CIPK_C"/>
    <property type="match status" value="1"/>
</dbReference>
<name>A0AAD8T3B9_LOLMU</name>
<organism evidence="1 2">
    <name type="scientific">Lolium multiflorum</name>
    <name type="common">Italian ryegrass</name>
    <name type="synonym">Lolium perenne subsp. multiflorum</name>
    <dbReference type="NCBI Taxonomy" id="4521"/>
    <lineage>
        <taxon>Eukaryota</taxon>
        <taxon>Viridiplantae</taxon>
        <taxon>Streptophyta</taxon>
        <taxon>Embryophyta</taxon>
        <taxon>Tracheophyta</taxon>
        <taxon>Spermatophyta</taxon>
        <taxon>Magnoliopsida</taxon>
        <taxon>Liliopsida</taxon>
        <taxon>Poales</taxon>
        <taxon>Poaceae</taxon>
        <taxon>BOP clade</taxon>
        <taxon>Pooideae</taxon>
        <taxon>Poodae</taxon>
        <taxon>Poeae</taxon>
        <taxon>Poeae Chloroplast Group 2 (Poeae type)</taxon>
        <taxon>Loliodinae</taxon>
        <taxon>Loliinae</taxon>
        <taxon>Lolium</taxon>
    </lineage>
</organism>
<protein>
    <submittedName>
        <fullName evidence="1">Uncharacterized protein</fullName>
    </submittedName>
</protein>
<sequence length="108" mass="11259">MLFATREPARGVVSRLEEVAARGGGQMRVTKSGAGGVRFEGAGHGGPKGRLAVAAEIFTVAPSVLVVDVKKDGGDTLEYRSFCSEHLRPALQDIVWDADPPASVALAV</sequence>
<evidence type="ECO:0000313" key="2">
    <source>
        <dbReference type="Proteomes" id="UP001231189"/>
    </source>
</evidence>
<comment type="caution">
    <text evidence="1">The sequence shown here is derived from an EMBL/GenBank/DDBJ whole genome shotgun (WGS) entry which is preliminary data.</text>
</comment>
<dbReference type="EMBL" id="JAUUTY010000003">
    <property type="protein sequence ID" value="KAK1668987.1"/>
    <property type="molecule type" value="Genomic_DNA"/>
</dbReference>
<dbReference type="AlphaFoldDB" id="A0AAD8T3B9"/>
<keyword evidence="2" id="KW-1185">Reference proteome</keyword>
<dbReference type="Proteomes" id="UP001231189">
    <property type="component" value="Unassembled WGS sequence"/>
</dbReference>
<gene>
    <name evidence="1" type="ORF">QYE76_057146</name>
</gene>
<evidence type="ECO:0000313" key="1">
    <source>
        <dbReference type="EMBL" id="KAK1668987.1"/>
    </source>
</evidence>
<accession>A0AAD8T3B9</accession>
<proteinExistence type="predicted"/>
<dbReference type="Gene3D" id="3.30.310.80">
    <property type="entry name" value="Kinase associated domain 1, KA1"/>
    <property type="match status" value="1"/>
</dbReference>
<reference evidence="1" key="1">
    <citation type="submission" date="2023-07" db="EMBL/GenBank/DDBJ databases">
        <title>A chromosome-level genome assembly of Lolium multiflorum.</title>
        <authorList>
            <person name="Chen Y."/>
            <person name="Copetti D."/>
            <person name="Kolliker R."/>
            <person name="Studer B."/>
        </authorList>
    </citation>
    <scope>NUCLEOTIDE SEQUENCE</scope>
    <source>
        <strain evidence="1">02402/16</strain>
        <tissue evidence="1">Leaf</tissue>
    </source>
</reference>